<reference evidence="3 4" key="1">
    <citation type="journal article" date="2018" name="Sci. Data">
        <title>The draft genome sequence of cork oak.</title>
        <authorList>
            <person name="Ramos A.M."/>
            <person name="Usie A."/>
            <person name="Barbosa P."/>
            <person name="Barros P.M."/>
            <person name="Capote T."/>
            <person name="Chaves I."/>
            <person name="Simoes F."/>
            <person name="Abreu I."/>
            <person name="Carrasquinho I."/>
            <person name="Faro C."/>
            <person name="Guimaraes J.B."/>
            <person name="Mendonca D."/>
            <person name="Nobrega F."/>
            <person name="Rodrigues L."/>
            <person name="Saibo N.J.M."/>
            <person name="Varela M.C."/>
            <person name="Egas C."/>
            <person name="Matos J."/>
            <person name="Miguel C.M."/>
            <person name="Oliveira M.M."/>
            <person name="Ricardo C.P."/>
            <person name="Goncalves S."/>
        </authorList>
    </citation>
    <scope>NUCLEOTIDE SEQUENCE [LARGE SCALE GENOMIC DNA]</scope>
    <source>
        <strain evidence="4">cv. HL8</strain>
    </source>
</reference>
<dbReference type="InterPro" id="IPR032675">
    <property type="entry name" value="LRR_dom_sf"/>
</dbReference>
<organism evidence="3 4">
    <name type="scientific">Quercus suber</name>
    <name type="common">Cork oak</name>
    <dbReference type="NCBI Taxonomy" id="58331"/>
    <lineage>
        <taxon>Eukaryota</taxon>
        <taxon>Viridiplantae</taxon>
        <taxon>Streptophyta</taxon>
        <taxon>Embryophyta</taxon>
        <taxon>Tracheophyta</taxon>
        <taxon>Spermatophyta</taxon>
        <taxon>Magnoliopsida</taxon>
        <taxon>eudicotyledons</taxon>
        <taxon>Gunneridae</taxon>
        <taxon>Pentapetalae</taxon>
        <taxon>rosids</taxon>
        <taxon>fabids</taxon>
        <taxon>Fagales</taxon>
        <taxon>Fagaceae</taxon>
        <taxon>Quercus</taxon>
    </lineage>
</organism>
<proteinExistence type="predicted"/>
<keyword evidence="4" id="KW-1185">Reference proteome</keyword>
<dbReference type="PANTHER" id="PTHR15140:SF37">
    <property type="entry name" value="UBIQUITIN-LIKE DOMAIN-CONTAINING PROTEIN"/>
    <property type="match status" value="1"/>
</dbReference>
<protein>
    <submittedName>
        <fullName evidence="3">Disease resistance protein rpp8</fullName>
    </submittedName>
</protein>
<sequence>MAIQLVLLQQEALAESLGKLTQLETLKLKSIDEMGEPQDLKLMDLSGLDSLSILYLSGKLEKRSNITTINRLPESLTYLTLSASRLSDDPMKELEKLHNLKSLSFYSLSYIGNSMICSNGGFPKLLVLKFWKLCELEEWKVEEQAMPNLKQLEIRSCQKLEVPTGLRHLKTLHELKLKDMPDNFIEKIEETKDQIWGVIAYSPAIVIDVQ</sequence>
<dbReference type="Proteomes" id="UP000237347">
    <property type="component" value="Unassembled WGS sequence"/>
</dbReference>
<evidence type="ECO:0000256" key="1">
    <source>
        <dbReference type="ARBA" id="ARBA00022737"/>
    </source>
</evidence>
<name>A0AAW0L7H9_QUESU</name>
<gene>
    <name evidence="3" type="primary">RPP8_2</name>
    <name evidence="3" type="ORF">CFP56_006942</name>
</gene>
<dbReference type="PANTHER" id="PTHR15140">
    <property type="entry name" value="TUBULIN-SPECIFIC CHAPERONE E"/>
    <property type="match status" value="1"/>
</dbReference>
<dbReference type="AlphaFoldDB" id="A0AAW0L7H9"/>
<keyword evidence="1" id="KW-0677">Repeat</keyword>
<dbReference type="SUPFAM" id="SSF52058">
    <property type="entry name" value="L domain-like"/>
    <property type="match status" value="1"/>
</dbReference>
<dbReference type="Pfam" id="PF23598">
    <property type="entry name" value="LRR_14"/>
    <property type="match status" value="1"/>
</dbReference>
<evidence type="ECO:0000313" key="3">
    <source>
        <dbReference type="EMBL" id="KAK7847245.1"/>
    </source>
</evidence>
<dbReference type="InterPro" id="IPR055414">
    <property type="entry name" value="LRR_R13L4/SHOC2-like"/>
</dbReference>
<evidence type="ECO:0000259" key="2">
    <source>
        <dbReference type="Pfam" id="PF23598"/>
    </source>
</evidence>
<dbReference type="Gene3D" id="3.80.10.10">
    <property type="entry name" value="Ribonuclease Inhibitor"/>
    <property type="match status" value="1"/>
</dbReference>
<evidence type="ECO:0000313" key="4">
    <source>
        <dbReference type="Proteomes" id="UP000237347"/>
    </source>
</evidence>
<feature type="domain" description="Disease resistance R13L4/SHOC-2-like LRR" evidence="2">
    <location>
        <begin position="10"/>
        <end position="195"/>
    </location>
</feature>
<comment type="caution">
    <text evidence="3">The sequence shown here is derived from an EMBL/GenBank/DDBJ whole genome shotgun (WGS) entry which is preliminary data.</text>
</comment>
<dbReference type="EMBL" id="PKMF04000144">
    <property type="protein sequence ID" value="KAK7847245.1"/>
    <property type="molecule type" value="Genomic_DNA"/>
</dbReference>
<accession>A0AAW0L7H9</accession>